<accession>A0A1Y2GEG7</accession>
<dbReference type="EMBL" id="MCFF01000037">
    <property type="protein sequence ID" value="ORZ08546.1"/>
    <property type="molecule type" value="Genomic_DNA"/>
</dbReference>
<feature type="compositionally biased region" description="Basic and acidic residues" evidence="1">
    <location>
        <begin position="83"/>
        <end position="98"/>
    </location>
</feature>
<comment type="caution">
    <text evidence="2">The sequence shown here is derived from an EMBL/GenBank/DDBJ whole genome shotgun (WGS) entry which is preliminary data.</text>
</comment>
<sequence length="394" mass="41909">MGEIPDLPEFRIAKPPHSGALRRMASTPLTSSFLNNSSMSTGAPVNLTGSSARHMGAKNALSGSGHGLFDPYRSPSSSPQHCYHHDKDQITEKSELSSRIDSSPLQPTSVQRSVLSSPPPSGADSFPSDDVPAESTSGSLANQVRTARKMPSTPSLGQHMREGQTISHLEHQQKRHVDRFTMGLARGHLHATVSKWTGSSPRSEGEMSEDEELDERNVDIDRANEEIDNYALSPWATGPSALAAAKAAQKAGIIISDDTSGDTSDKKFSDEDMDKVQSTAVQNEPVPPQGLASTGAFASSSTMIEDDAETAVSVIGTISDPTPMQPAESDDVVNGGVDSGSVYTATKELNSLMIGCAAEQKDNGKKQKKEGDAVAKSHSDEDTEMAEATWDMQD</sequence>
<feature type="region of interest" description="Disordered" evidence="1">
    <location>
        <begin position="256"/>
        <end position="298"/>
    </location>
</feature>
<feature type="compositionally biased region" description="Polar residues" evidence="1">
    <location>
        <begin position="134"/>
        <end position="145"/>
    </location>
</feature>
<evidence type="ECO:0000313" key="3">
    <source>
        <dbReference type="Proteomes" id="UP000193648"/>
    </source>
</evidence>
<feature type="compositionally biased region" description="Polar residues" evidence="1">
    <location>
        <begin position="99"/>
        <end position="116"/>
    </location>
</feature>
<dbReference type="AlphaFoldDB" id="A0A1Y2GEG7"/>
<reference evidence="2 3" key="1">
    <citation type="submission" date="2016-07" db="EMBL/GenBank/DDBJ databases">
        <title>Pervasive Adenine N6-methylation of Active Genes in Fungi.</title>
        <authorList>
            <consortium name="DOE Joint Genome Institute"/>
            <person name="Mondo S.J."/>
            <person name="Dannebaum R.O."/>
            <person name="Kuo R.C."/>
            <person name="Labutti K."/>
            <person name="Haridas S."/>
            <person name="Kuo A."/>
            <person name="Salamov A."/>
            <person name="Ahrendt S.R."/>
            <person name="Lipzen A."/>
            <person name="Sullivan W."/>
            <person name="Andreopoulos W.B."/>
            <person name="Clum A."/>
            <person name="Lindquist E."/>
            <person name="Daum C."/>
            <person name="Ramamoorthy G.K."/>
            <person name="Gryganskyi A."/>
            <person name="Culley D."/>
            <person name="Magnuson J.K."/>
            <person name="James T.Y."/>
            <person name="O'Malley M.A."/>
            <person name="Stajich J.E."/>
            <person name="Spatafora J.W."/>
            <person name="Visel A."/>
            <person name="Grigoriev I.V."/>
        </authorList>
    </citation>
    <scope>NUCLEOTIDE SEQUENCE [LARGE SCALE GENOMIC DNA]</scope>
    <source>
        <strain evidence="2 3">NRRL 3116</strain>
    </source>
</reference>
<feature type="region of interest" description="Disordered" evidence="1">
    <location>
        <begin position="191"/>
        <end position="216"/>
    </location>
</feature>
<gene>
    <name evidence="2" type="ORF">BCR41DRAFT_145870</name>
</gene>
<name>A0A1Y2GEG7_9FUNG</name>
<protein>
    <submittedName>
        <fullName evidence="2">Uncharacterized protein</fullName>
    </submittedName>
</protein>
<dbReference type="RefSeq" id="XP_021878474.1">
    <property type="nucleotide sequence ID" value="XM_022019566.1"/>
</dbReference>
<evidence type="ECO:0000313" key="2">
    <source>
        <dbReference type="EMBL" id="ORZ08546.1"/>
    </source>
</evidence>
<dbReference type="GeneID" id="33561411"/>
<evidence type="ECO:0000256" key="1">
    <source>
        <dbReference type="SAM" id="MobiDB-lite"/>
    </source>
</evidence>
<organism evidence="2 3">
    <name type="scientific">Lobosporangium transversale</name>
    <dbReference type="NCBI Taxonomy" id="64571"/>
    <lineage>
        <taxon>Eukaryota</taxon>
        <taxon>Fungi</taxon>
        <taxon>Fungi incertae sedis</taxon>
        <taxon>Mucoromycota</taxon>
        <taxon>Mortierellomycotina</taxon>
        <taxon>Mortierellomycetes</taxon>
        <taxon>Mortierellales</taxon>
        <taxon>Mortierellaceae</taxon>
        <taxon>Lobosporangium</taxon>
    </lineage>
</organism>
<dbReference type="Proteomes" id="UP000193648">
    <property type="component" value="Unassembled WGS sequence"/>
</dbReference>
<dbReference type="InParanoid" id="A0A1Y2GEG7"/>
<feature type="region of interest" description="Disordered" evidence="1">
    <location>
        <begin position="359"/>
        <end position="394"/>
    </location>
</feature>
<keyword evidence="3" id="KW-1185">Reference proteome</keyword>
<feature type="compositionally biased region" description="Polar residues" evidence="1">
    <location>
        <begin position="27"/>
        <end position="51"/>
    </location>
</feature>
<feature type="region of interest" description="Disordered" evidence="1">
    <location>
        <begin position="1"/>
        <end position="176"/>
    </location>
</feature>
<feature type="compositionally biased region" description="Basic and acidic residues" evidence="1">
    <location>
        <begin position="359"/>
        <end position="380"/>
    </location>
</feature>
<proteinExistence type="predicted"/>